<dbReference type="Proteomes" id="UP001162992">
    <property type="component" value="Chromosome 20"/>
</dbReference>
<proteinExistence type="predicted"/>
<reference evidence="2" key="1">
    <citation type="journal article" date="2024" name="Proc. Natl. Acad. Sci. U.S.A.">
        <title>Extraordinary preservation of gene collinearity over three hundred million years revealed in homosporous lycophytes.</title>
        <authorList>
            <person name="Li C."/>
            <person name="Wickell D."/>
            <person name="Kuo L.Y."/>
            <person name="Chen X."/>
            <person name="Nie B."/>
            <person name="Liao X."/>
            <person name="Peng D."/>
            <person name="Ji J."/>
            <person name="Jenkins J."/>
            <person name="Williams M."/>
            <person name="Shu S."/>
            <person name="Plott C."/>
            <person name="Barry K."/>
            <person name="Rajasekar S."/>
            <person name="Grimwood J."/>
            <person name="Han X."/>
            <person name="Sun S."/>
            <person name="Hou Z."/>
            <person name="He W."/>
            <person name="Dai G."/>
            <person name="Sun C."/>
            <person name="Schmutz J."/>
            <person name="Leebens-Mack J.H."/>
            <person name="Li F.W."/>
            <person name="Wang L."/>
        </authorList>
    </citation>
    <scope>NUCLEOTIDE SEQUENCE [LARGE SCALE GENOMIC DNA]</scope>
    <source>
        <strain evidence="2">cv. PW_Plant_1</strain>
    </source>
</reference>
<accession>A0ACC2AMG8</accession>
<keyword evidence="2" id="KW-1185">Reference proteome</keyword>
<sequence>MERWSYTDLAALVMIMACCVTFAATGADAQAAAPPPLDCSSDLILLLPCLNFVTGTDPKPSTDCCSGLTQILNTTPLCLCQILQSQAGPGSGVNLTLAFDLPKYCNVPDANPNRCSGPAPAPAPVPPVPAPATVPPAPAPSPVPAPAPSVTPASPPTVTPSSPPTVPTSSPPSPSPSPTLTTPPPSPSPTVNSPPPPAPTPAPAPTAPPPPVAIPAPSPVINATQTPGAGGPSGGQLAPPPSAAPKFTASIWIYMGLAAVSAFLHML</sequence>
<protein>
    <submittedName>
        <fullName evidence="1">Uncharacterized protein</fullName>
    </submittedName>
</protein>
<evidence type="ECO:0000313" key="1">
    <source>
        <dbReference type="EMBL" id="KAJ7518676.1"/>
    </source>
</evidence>
<organism evidence="1 2">
    <name type="scientific">Diphasiastrum complanatum</name>
    <name type="common">Issler's clubmoss</name>
    <name type="synonym">Lycopodium complanatum</name>
    <dbReference type="NCBI Taxonomy" id="34168"/>
    <lineage>
        <taxon>Eukaryota</taxon>
        <taxon>Viridiplantae</taxon>
        <taxon>Streptophyta</taxon>
        <taxon>Embryophyta</taxon>
        <taxon>Tracheophyta</taxon>
        <taxon>Lycopodiopsida</taxon>
        <taxon>Lycopodiales</taxon>
        <taxon>Lycopodiaceae</taxon>
        <taxon>Lycopodioideae</taxon>
        <taxon>Diphasiastrum</taxon>
    </lineage>
</organism>
<dbReference type="EMBL" id="CM055111">
    <property type="protein sequence ID" value="KAJ7518676.1"/>
    <property type="molecule type" value="Genomic_DNA"/>
</dbReference>
<evidence type="ECO:0000313" key="2">
    <source>
        <dbReference type="Proteomes" id="UP001162992"/>
    </source>
</evidence>
<name>A0ACC2AMG8_DIPCM</name>
<comment type="caution">
    <text evidence="1">The sequence shown here is derived from an EMBL/GenBank/DDBJ whole genome shotgun (WGS) entry which is preliminary data.</text>
</comment>
<gene>
    <name evidence="1" type="ORF">O6H91_20G003100</name>
</gene>